<feature type="compositionally biased region" description="Basic and acidic residues" evidence="1">
    <location>
        <begin position="145"/>
        <end position="159"/>
    </location>
</feature>
<dbReference type="OrthoDB" id="3061124at2759"/>
<dbReference type="InParanoid" id="A0A0C3G8F0"/>
<evidence type="ECO:0000313" key="3">
    <source>
        <dbReference type="Proteomes" id="UP000054166"/>
    </source>
</evidence>
<dbReference type="HOGENOM" id="CLU_1142933_0_0_1"/>
<reference evidence="2 3" key="1">
    <citation type="submission" date="2014-04" db="EMBL/GenBank/DDBJ databases">
        <authorList>
            <consortium name="DOE Joint Genome Institute"/>
            <person name="Kuo A."/>
            <person name="Tarkka M."/>
            <person name="Buscot F."/>
            <person name="Kohler A."/>
            <person name="Nagy L.G."/>
            <person name="Floudas D."/>
            <person name="Copeland A."/>
            <person name="Barry K.W."/>
            <person name="Cichocki N."/>
            <person name="Veneault-Fourrey C."/>
            <person name="LaButti K."/>
            <person name="Lindquist E.A."/>
            <person name="Lipzen A."/>
            <person name="Lundell T."/>
            <person name="Morin E."/>
            <person name="Murat C."/>
            <person name="Sun H."/>
            <person name="Tunlid A."/>
            <person name="Henrissat B."/>
            <person name="Grigoriev I.V."/>
            <person name="Hibbett D.S."/>
            <person name="Martin F."/>
            <person name="Nordberg H.P."/>
            <person name="Cantor M.N."/>
            <person name="Hua S.X."/>
        </authorList>
    </citation>
    <scope>NUCLEOTIDE SEQUENCE [LARGE SCALE GENOMIC DNA]</scope>
    <source>
        <strain evidence="2 3">F 1598</strain>
    </source>
</reference>
<proteinExistence type="predicted"/>
<reference evidence="3" key="2">
    <citation type="submission" date="2015-01" db="EMBL/GenBank/DDBJ databases">
        <title>Evolutionary Origins and Diversification of the Mycorrhizal Mutualists.</title>
        <authorList>
            <consortium name="DOE Joint Genome Institute"/>
            <consortium name="Mycorrhizal Genomics Consortium"/>
            <person name="Kohler A."/>
            <person name="Kuo A."/>
            <person name="Nagy L.G."/>
            <person name="Floudas D."/>
            <person name="Copeland A."/>
            <person name="Barry K.W."/>
            <person name="Cichocki N."/>
            <person name="Veneault-Fourrey C."/>
            <person name="LaButti K."/>
            <person name="Lindquist E.A."/>
            <person name="Lipzen A."/>
            <person name="Lundell T."/>
            <person name="Morin E."/>
            <person name="Murat C."/>
            <person name="Riley R."/>
            <person name="Ohm R."/>
            <person name="Sun H."/>
            <person name="Tunlid A."/>
            <person name="Henrissat B."/>
            <person name="Grigoriev I.V."/>
            <person name="Hibbett D.S."/>
            <person name="Martin F."/>
        </authorList>
    </citation>
    <scope>NUCLEOTIDE SEQUENCE [LARGE SCALE GENOMIC DNA]</scope>
    <source>
        <strain evidence="3">F 1598</strain>
    </source>
</reference>
<evidence type="ECO:0000313" key="2">
    <source>
        <dbReference type="EMBL" id="KIM88029.1"/>
    </source>
</evidence>
<dbReference type="EMBL" id="KN832978">
    <property type="protein sequence ID" value="KIM88029.1"/>
    <property type="molecule type" value="Genomic_DNA"/>
</dbReference>
<protein>
    <submittedName>
        <fullName evidence="2">Uncharacterized protein</fullName>
    </submittedName>
</protein>
<sequence>MVPSVSPPLISDDIARLQGQWDGGCIFSVHDSSLADDWLHDHYEHECLVNLRANKIGGPIPSMFSVDAQALSIFGSMSPKIIEMARELAKLSGFPVMIRPVAEYPSALFKWVQQGPFIFALPTIIVMFRNYESPSLDGESSGSRTGEKSTPRAKDERGNSRHGTSMQRKRHPGHLDGQPEEDEDDVDDRRSPLDSLDPEAESHQREITHDTDILLKILVDGTYKGDFIELETSVKNCWTATRS</sequence>
<name>A0A0C3G8F0_PILCF</name>
<evidence type="ECO:0000256" key="1">
    <source>
        <dbReference type="SAM" id="MobiDB-lite"/>
    </source>
</evidence>
<dbReference type="Proteomes" id="UP000054166">
    <property type="component" value="Unassembled WGS sequence"/>
</dbReference>
<feature type="region of interest" description="Disordered" evidence="1">
    <location>
        <begin position="134"/>
        <end position="207"/>
    </location>
</feature>
<keyword evidence="3" id="KW-1185">Reference proteome</keyword>
<organism evidence="2 3">
    <name type="scientific">Piloderma croceum (strain F 1598)</name>
    <dbReference type="NCBI Taxonomy" id="765440"/>
    <lineage>
        <taxon>Eukaryota</taxon>
        <taxon>Fungi</taxon>
        <taxon>Dikarya</taxon>
        <taxon>Basidiomycota</taxon>
        <taxon>Agaricomycotina</taxon>
        <taxon>Agaricomycetes</taxon>
        <taxon>Agaricomycetidae</taxon>
        <taxon>Atheliales</taxon>
        <taxon>Atheliaceae</taxon>
        <taxon>Piloderma</taxon>
    </lineage>
</organism>
<accession>A0A0C3G8F0</accession>
<gene>
    <name evidence="2" type="ORF">PILCRDRAFT_269116</name>
</gene>
<dbReference type="AlphaFoldDB" id="A0A0C3G8F0"/>